<evidence type="ECO:0000259" key="16">
    <source>
        <dbReference type="PROSITE" id="PS50222"/>
    </source>
</evidence>
<dbReference type="GO" id="GO:0005249">
    <property type="term" value="F:voltage-gated potassium channel activity"/>
    <property type="evidence" value="ECO:0007669"/>
    <property type="project" value="InterPro"/>
</dbReference>
<evidence type="ECO:0000313" key="18">
    <source>
        <dbReference type="Proteomes" id="UP000037460"/>
    </source>
</evidence>
<dbReference type="PRINTS" id="PR01463">
    <property type="entry name" value="EAGCHANLFMLY"/>
</dbReference>
<reference evidence="18" key="1">
    <citation type="journal article" date="2015" name="PLoS Genet.">
        <title>Genome Sequence and Transcriptome Analyses of Chrysochromulina tobin: Metabolic Tools for Enhanced Algal Fitness in the Prominent Order Prymnesiales (Haptophyceae).</title>
        <authorList>
            <person name="Hovde B.T."/>
            <person name="Deodato C.R."/>
            <person name="Hunsperger H.M."/>
            <person name="Ryken S.A."/>
            <person name="Yost W."/>
            <person name="Jha R.K."/>
            <person name="Patterson J."/>
            <person name="Monnat R.J. Jr."/>
            <person name="Barlow S.B."/>
            <person name="Starkenburg S.R."/>
            <person name="Cattolico R.A."/>
        </authorList>
    </citation>
    <scope>NUCLEOTIDE SEQUENCE</scope>
    <source>
        <strain evidence="18">CCMP291</strain>
    </source>
</reference>
<evidence type="ECO:0000256" key="2">
    <source>
        <dbReference type="ARBA" id="ARBA00022448"/>
    </source>
</evidence>
<dbReference type="Pfam" id="PF00520">
    <property type="entry name" value="Ion_trans"/>
    <property type="match status" value="1"/>
</dbReference>
<feature type="domain" description="EF-hand" evidence="16">
    <location>
        <begin position="620"/>
        <end position="648"/>
    </location>
</feature>
<dbReference type="OrthoDB" id="421226at2759"/>
<evidence type="ECO:0000256" key="14">
    <source>
        <dbReference type="SAM" id="Phobius"/>
    </source>
</evidence>
<dbReference type="SUPFAM" id="SSF47473">
    <property type="entry name" value="EF-hand"/>
    <property type="match status" value="1"/>
</dbReference>
<sequence>MVQEMCGYGDSRMKKGECGPFIAWWWFNTVVDLWFIGDIAINFRTGYVREGHFFYDDWQVFMRYFRGSFFQDVIGSVPLNLVLIAVDPEYPYGRDANDAEASDAEAFARLNRLLRLLRLLKLAKLTRLTKLSKSFENVEQVFKFNAGLMRIITLVLVSLFICHWFGCLWWMIADLELENEALDSKWFTGESKWGPAVWLKNAPDFGLKYVHAFYWGAGMATSMVPSEVDPVTKLEVLVTTFTLFFGLMLNAFVISSLASAVASMDSKKELAGAQLDSIRSYLIVKEVPVALRNSIIEYYEYLFTSSHGTQALQKSVFDGVPLHLAAQLALSINRRLATRCTFFRDVSNESLLHLVGEMKPIVFTPRQQIYLEGEPLTQVYFINRGLVQLTRKGEAIGMLGNNENFGLDDYVRACEAHGSHFLREPAQTSHSARTMTYCDVMILTIEELTGALAHDSVWRDRLDHLHAERANGAASEPKAKRWRLSLSFSKKKIGLSKKSGITPSMSHTKAFNLLDKDVSGSISVGELKSALVKEGLSEVSEAEIQSLIDQVDVNGDGELQLDEFEIFWELFQASCNEAAAPKQTTARSRAASLRTDGAPTRERIFLSKISGITPSMSHTKAFNLLDKDVSGSISVSELKSALVKEGLSEVSEAEIQSLIDQVDANGDGELQPDEFEIFWELFQASCNEAAAPKQTTARSRAASLRTDGPPTRERNHSKYPALGRPVLMKIPGTATHRAEEPKKSSKSMEWF</sequence>
<dbReference type="AlphaFoldDB" id="A0A0M0J9Y0"/>
<dbReference type="InterPro" id="IPR005821">
    <property type="entry name" value="Ion_trans_dom"/>
</dbReference>
<comment type="subcellular location">
    <subcellularLocation>
        <location evidence="1">Membrane</location>
        <topology evidence="1">Multi-pass membrane protein</topology>
    </subcellularLocation>
</comment>
<dbReference type="InterPro" id="IPR002048">
    <property type="entry name" value="EF_hand_dom"/>
</dbReference>
<dbReference type="PROSITE" id="PS00018">
    <property type="entry name" value="EF_HAND_1"/>
    <property type="match status" value="2"/>
</dbReference>
<feature type="domain" description="Cyclic nucleotide-binding" evidence="15">
    <location>
        <begin position="342"/>
        <end position="406"/>
    </location>
</feature>
<dbReference type="InterPro" id="IPR018247">
    <property type="entry name" value="EF_Hand_1_Ca_BS"/>
</dbReference>
<dbReference type="InterPro" id="IPR000595">
    <property type="entry name" value="cNMP-bd_dom"/>
</dbReference>
<proteinExistence type="predicted"/>
<dbReference type="InterPro" id="IPR011992">
    <property type="entry name" value="EF-hand-dom_pair"/>
</dbReference>
<feature type="transmembrane region" description="Helical" evidence="14">
    <location>
        <begin position="236"/>
        <end position="258"/>
    </location>
</feature>
<dbReference type="Pfam" id="PF13499">
    <property type="entry name" value="EF-hand_7"/>
    <property type="match status" value="2"/>
</dbReference>
<dbReference type="SUPFAM" id="SSF81324">
    <property type="entry name" value="Voltage-gated potassium channels"/>
    <property type="match status" value="1"/>
</dbReference>
<dbReference type="CDD" id="cd00051">
    <property type="entry name" value="EFh"/>
    <property type="match status" value="2"/>
</dbReference>
<feature type="domain" description="EF-hand" evidence="16">
    <location>
        <begin position="509"/>
        <end position="537"/>
    </location>
</feature>
<gene>
    <name evidence="17" type="ORF">Ctob_006736</name>
</gene>
<keyword evidence="7" id="KW-0851">Voltage-gated channel</keyword>
<dbReference type="Gene3D" id="1.10.287.630">
    <property type="entry name" value="Helix hairpin bin"/>
    <property type="match status" value="1"/>
</dbReference>
<keyword evidence="9 14" id="KW-1133">Transmembrane helix</keyword>
<evidence type="ECO:0000259" key="15">
    <source>
        <dbReference type="PROSITE" id="PS50042"/>
    </source>
</evidence>
<dbReference type="InterPro" id="IPR014710">
    <property type="entry name" value="RmlC-like_jellyroll"/>
</dbReference>
<dbReference type="PANTHER" id="PTHR10217:SF435">
    <property type="entry name" value="POTASSIUM VOLTAGE-GATED CHANNEL PROTEIN EAG"/>
    <property type="match status" value="1"/>
</dbReference>
<dbReference type="CDD" id="cd00038">
    <property type="entry name" value="CAP_ED"/>
    <property type="match status" value="1"/>
</dbReference>
<name>A0A0M0J9Y0_9EUKA</name>
<keyword evidence="8" id="KW-0630">Potassium</keyword>
<evidence type="ECO:0000256" key="11">
    <source>
        <dbReference type="ARBA" id="ARBA00023136"/>
    </source>
</evidence>
<dbReference type="GO" id="GO:0042391">
    <property type="term" value="P:regulation of membrane potential"/>
    <property type="evidence" value="ECO:0007669"/>
    <property type="project" value="TreeGrafter"/>
</dbReference>
<evidence type="ECO:0000256" key="12">
    <source>
        <dbReference type="ARBA" id="ARBA00023303"/>
    </source>
</evidence>
<evidence type="ECO:0000256" key="4">
    <source>
        <dbReference type="ARBA" id="ARBA00022692"/>
    </source>
</evidence>
<keyword evidence="5" id="KW-0631">Potassium channel</keyword>
<evidence type="ECO:0000256" key="13">
    <source>
        <dbReference type="SAM" id="MobiDB-lite"/>
    </source>
</evidence>
<evidence type="ECO:0000256" key="3">
    <source>
        <dbReference type="ARBA" id="ARBA00022538"/>
    </source>
</evidence>
<dbReference type="PROSITE" id="PS50042">
    <property type="entry name" value="CNMP_BINDING_3"/>
    <property type="match status" value="1"/>
</dbReference>
<organism evidence="17 18">
    <name type="scientific">Chrysochromulina tobinii</name>
    <dbReference type="NCBI Taxonomy" id="1460289"/>
    <lineage>
        <taxon>Eukaryota</taxon>
        <taxon>Haptista</taxon>
        <taxon>Haptophyta</taxon>
        <taxon>Prymnesiophyceae</taxon>
        <taxon>Prymnesiales</taxon>
        <taxon>Chrysochromulinaceae</taxon>
        <taxon>Chrysochromulina</taxon>
    </lineage>
</organism>
<evidence type="ECO:0000256" key="5">
    <source>
        <dbReference type="ARBA" id="ARBA00022826"/>
    </source>
</evidence>
<evidence type="ECO:0000256" key="8">
    <source>
        <dbReference type="ARBA" id="ARBA00022958"/>
    </source>
</evidence>
<dbReference type="InterPro" id="IPR018490">
    <property type="entry name" value="cNMP-bd_dom_sf"/>
</dbReference>
<keyword evidence="6" id="KW-0106">Calcium</keyword>
<dbReference type="SMART" id="SM00100">
    <property type="entry name" value="cNMP"/>
    <property type="match status" value="1"/>
</dbReference>
<evidence type="ECO:0000256" key="1">
    <source>
        <dbReference type="ARBA" id="ARBA00004141"/>
    </source>
</evidence>
<dbReference type="GO" id="GO:0034702">
    <property type="term" value="C:monoatomic ion channel complex"/>
    <property type="evidence" value="ECO:0007669"/>
    <property type="project" value="UniProtKB-KW"/>
</dbReference>
<dbReference type="Gene3D" id="2.60.120.10">
    <property type="entry name" value="Jelly Rolls"/>
    <property type="match status" value="1"/>
</dbReference>
<dbReference type="Proteomes" id="UP000037460">
    <property type="component" value="Unassembled WGS sequence"/>
</dbReference>
<keyword evidence="4 14" id="KW-0812">Transmembrane</keyword>
<keyword evidence="3" id="KW-0633">Potassium transport</keyword>
<evidence type="ECO:0000256" key="9">
    <source>
        <dbReference type="ARBA" id="ARBA00022989"/>
    </source>
</evidence>
<dbReference type="EMBL" id="JWZX01003228">
    <property type="protein sequence ID" value="KOO23008.1"/>
    <property type="molecule type" value="Genomic_DNA"/>
</dbReference>
<evidence type="ECO:0000313" key="17">
    <source>
        <dbReference type="EMBL" id="KOO23008.1"/>
    </source>
</evidence>
<evidence type="ECO:0000256" key="10">
    <source>
        <dbReference type="ARBA" id="ARBA00023065"/>
    </source>
</evidence>
<keyword evidence="18" id="KW-1185">Reference proteome</keyword>
<evidence type="ECO:0000256" key="7">
    <source>
        <dbReference type="ARBA" id="ARBA00022882"/>
    </source>
</evidence>
<dbReference type="PANTHER" id="PTHR10217">
    <property type="entry name" value="VOLTAGE AND LIGAND GATED POTASSIUM CHANNEL"/>
    <property type="match status" value="1"/>
</dbReference>
<feature type="domain" description="EF-hand" evidence="16">
    <location>
        <begin position="650"/>
        <end position="685"/>
    </location>
</feature>
<feature type="region of interest" description="Disordered" evidence="13">
    <location>
        <begin position="690"/>
        <end position="751"/>
    </location>
</feature>
<keyword evidence="11 14" id="KW-0472">Membrane</keyword>
<dbReference type="GO" id="GO:0005509">
    <property type="term" value="F:calcium ion binding"/>
    <property type="evidence" value="ECO:0007669"/>
    <property type="project" value="InterPro"/>
</dbReference>
<evidence type="ECO:0000256" key="6">
    <source>
        <dbReference type="ARBA" id="ARBA00022837"/>
    </source>
</evidence>
<comment type="caution">
    <text evidence="17">The sequence shown here is derived from an EMBL/GenBank/DDBJ whole genome shotgun (WGS) entry which is preliminary data.</text>
</comment>
<keyword evidence="2" id="KW-0813">Transport</keyword>
<keyword evidence="12" id="KW-0407">Ion channel</keyword>
<dbReference type="SUPFAM" id="SSF51206">
    <property type="entry name" value="cAMP-binding domain-like"/>
    <property type="match status" value="1"/>
</dbReference>
<feature type="domain" description="EF-hand" evidence="16">
    <location>
        <begin position="539"/>
        <end position="574"/>
    </location>
</feature>
<dbReference type="Gene3D" id="1.10.287.70">
    <property type="match status" value="1"/>
</dbReference>
<dbReference type="InterPro" id="IPR050818">
    <property type="entry name" value="KCNH_animal-type"/>
</dbReference>
<dbReference type="InterPro" id="IPR003938">
    <property type="entry name" value="K_chnl_volt-dep_EAG/ELK/ERG"/>
</dbReference>
<feature type="transmembrane region" description="Helical" evidence="14">
    <location>
        <begin position="151"/>
        <end position="172"/>
    </location>
</feature>
<dbReference type="PROSITE" id="PS50222">
    <property type="entry name" value="EF_HAND_2"/>
    <property type="match status" value="4"/>
</dbReference>
<keyword evidence="10" id="KW-0406">Ion transport</keyword>
<protein>
    <submittedName>
        <fullName evidence="17">Cyclic nucleotide-binding protein</fullName>
    </submittedName>
</protein>
<accession>A0A0M0J9Y0</accession>
<dbReference type="Gene3D" id="1.10.238.10">
    <property type="entry name" value="EF-hand"/>
    <property type="match status" value="2"/>
</dbReference>
<dbReference type="GO" id="GO:0005886">
    <property type="term" value="C:plasma membrane"/>
    <property type="evidence" value="ECO:0007669"/>
    <property type="project" value="TreeGrafter"/>
</dbReference>
<dbReference type="SMART" id="SM00054">
    <property type="entry name" value="EFh"/>
    <property type="match status" value="4"/>
</dbReference>